<dbReference type="InterPro" id="IPR004393">
    <property type="entry name" value="NadC"/>
</dbReference>
<dbReference type="Pfam" id="PF02749">
    <property type="entry name" value="QRPTase_N"/>
    <property type="match status" value="1"/>
</dbReference>
<dbReference type="SUPFAM" id="SSF51690">
    <property type="entry name" value="Nicotinate/Quinolinate PRTase C-terminal domain-like"/>
    <property type="match status" value="1"/>
</dbReference>
<dbReference type="Gene3D" id="3.90.1170.20">
    <property type="entry name" value="Quinolinate phosphoribosyl transferase, N-terminal domain"/>
    <property type="match status" value="1"/>
</dbReference>
<evidence type="ECO:0000256" key="7">
    <source>
        <dbReference type="ARBA" id="ARBA00022676"/>
    </source>
</evidence>
<evidence type="ECO:0000256" key="1">
    <source>
        <dbReference type="ARBA" id="ARBA00003237"/>
    </source>
</evidence>
<evidence type="ECO:0000256" key="11">
    <source>
        <dbReference type="ARBA" id="ARBA00069173"/>
    </source>
</evidence>
<evidence type="ECO:0000256" key="9">
    <source>
        <dbReference type="ARBA" id="ARBA00033102"/>
    </source>
</evidence>
<dbReference type="InterPro" id="IPR002638">
    <property type="entry name" value="Quinolinate_PRibosylTrfase_C"/>
</dbReference>
<dbReference type="PIRSF" id="PIRSF006250">
    <property type="entry name" value="NadC_ModD"/>
    <property type="match status" value="1"/>
</dbReference>
<feature type="binding site" evidence="13">
    <location>
        <position position="99"/>
    </location>
    <ligand>
        <name>substrate</name>
    </ligand>
</feature>
<evidence type="ECO:0000313" key="17">
    <source>
        <dbReference type="Proteomes" id="UP001238163"/>
    </source>
</evidence>
<comment type="catalytic activity">
    <reaction evidence="10">
        <text>nicotinate beta-D-ribonucleotide + CO2 + diphosphate = quinolinate + 5-phospho-alpha-D-ribose 1-diphosphate + 2 H(+)</text>
        <dbReference type="Rhea" id="RHEA:12733"/>
        <dbReference type="ChEBI" id="CHEBI:15378"/>
        <dbReference type="ChEBI" id="CHEBI:16526"/>
        <dbReference type="ChEBI" id="CHEBI:29959"/>
        <dbReference type="ChEBI" id="CHEBI:33019"/>
        <dbReference type="ChEBI" id="CHEBI:57502"/>
        <dbReference type="ChEBI" id="CHEBI:58017"/>
        <dbReference type="EC" id="2.4.2.19"/>
    </reaction>
</comment>
<reference evidence="16" key="1">
    <citation type="submission" date="2023-07" db="EMBL/GenBank/DDBJ databases">
        <title>Genomic Encyclopedia of Type Strains, Phase IV (KMG-IV): sequencing the most valuable type-strain genomes for metagenomic binning, comparative biology and taxonomic classification.</title>
        <authorList>
            <person name="Goeker M."/>
        </authorList>
    </citation>
    <scope>NUCLEOTIDE SEQUENCE</scope>
    <source>
        <strain evidence="16">DSM 24202</strain>
    </source>
</reference>
<dbReference type="InterPro" id="IPR036068">
    <property type="entry name" value="Nicotinate_pribotase-like_C"/>
</dbReference>
<dbReference type="FunFam" id="3.20.20.70:FF:000030">
    <property type="entry name" value="Nicotinate-nucleotide pyrophosphorylase, carboxylating"/>
    <property type="match status" value="1"/>
</dbReference>
<evidence type="ECO:0000313" key="16">
    <source>
        <dbReference type="EMBL" id="MDQ0289339.1"/>
    </source>
</evidence>
<feature type="binding site" evidence="13">
    <location>
        <position position="200"/>
    </location>
    <ligand>
        <name>substrate</name>
    </ligand>
</feature>
<comment type="caution">
    <text evidence="16">The sequence shown here is derived from an EMBL/GenBank/DDBJ whole genome shotgun (WGS) entry which is preliminary data.</text>
</comment>
<dbReference type="GO" id="GO:0009435">
    <property type="term" value="P:NAD+ biosynthetic process"/>
    <property type="evidence" value="ECO:0007669"/>
    <property type="project" value="InterPro"/>
</dbReference>
<keyword evidence="7 12" id="KW-0328">Glycosyltransferase</keyword>
<dbReference type="Pfam" id="PF01729">
    <property type="entry name" value="QRPTase_C"/>
    <property type="match status" value="1"/>
</dbReference>
<dbReference type="CDD" id="cd01572">
    <property type="entry name" value="QPRTase"/>
    <property type="match status" value="1"/>
</dbReference>
<evidence type="ECO:0000256" key="12">
    <source>
        <dbReference type="PIRNR" id="PIRNR006250"/>
    </source>
</evidence>
<evidence type="ECO:0000256" key="8">
    <source>
        <dbReference type="ARBA" id="ARBA00022679"/>
    </source>
</evidence>
<dbReference type="NCBIfam" id="TIGR00078">
    <property type="entry name" value="nadC"/>
    <property type="match status" value="1"/>
</dbReference>
<dbReference type="GO" id="GO:0004514">
    <property type="term" value="F:nicotinate-nucleotide diphosphorylase (carboxylating) activity"/>
    <property type="evidence" value="ECO:0007669"/>
    <property type="project" value="UniProtKB-EC"/>
</dbReference>
<feature type="binding site" evidence="13">
    <location>
        <begin position="132"/>
        <end position="134"/>
    </location>
    <ligand>
        <name>substrate</name>
    </ligand>
</feature>
<dbReference type="GO" id="GO:0034213">
    <property type="term" value="P:quinolinate catabolic process"/>
    <property type="evidence" value="ECO:0007669"/>
    <property type="project" value="TreeGrafter"/>
</dbReference>
<sequence length="283" mass="30893">MQLNEAHLQNFCRTALAEDVGSGDATTLAVVPEGLETEAHFVARKECVCAGLPVVRALFGELDRKLVFMEYVKEGELCPPGTRMATVIGNARAILTGERTALNILQRLSGIATLTRQYVLALDDPHTKILDTRKTTPGMRMLEKYAVVTGGGQNHRIGLYDRIMIKDNHREMAKYAGPDSIARAVRACRAKYPRLEIEVEADSMDDVAAAADAGVEYILLDNMSDAEMVEAIKLVRGRARLEASGNITLERLPRLRGMGLDYISVGALTHSAPAVDIGLDIMN</sequence>
<accession>A0AAE3VFQ9</accession>
<dbReference type="SUPFAM" id="SSF54675">
    <property type="entry name" value="Nicotinate/Quinolinate PRTase N-terminal domain-like"/>
    <property type="match status" value="1"/>
</dbReference>
<keyword evidence="17" id="KW-1185">Reference proteome</keyword>
<dbReference type="GO" id="GO:0005737">
    <property type="term" value="C:cytoplasm"/>
    <property type="evidence" value="ECO:0007669"/>
    <property type="project" value="TreeGrafter"/>
</dbReference>
<protein>
    <recommendedName>
        <fullName evidence="11">Probable nicotinate-nucleotide pyrophosphorylase [carboxylating]</fullName>
        <ecNumber evidence="5">2.4.2.19</ecNumber>
    </recommendedName>
    <alternativeName>
        <fullName evidence="9">Quinolinate phosphoribosyltransferase [decarboxylating]</fullName>
    </alternativeName>
</protein>
<dbReference type="InterPro" id="IPR027277">
    <property type="entry name" value="NadC/ModD"/>
</dbReference>
<dbReference type="PANTHER" id="PTHR32179:SF3">
    <property type="entry name" value="NICOTINATE-NUCLEOTIDE PYROPHOSPHORYLASE [CARBOXYLATING]"/>
    <property type="match status" value="1"/>
</dbReference>
<organism evidence="16 17">
    <name type="scientific">Oligosphaera ethanolica</name>
    <dbReference type="NCBI Taxonomy" id="760260"/>
    <lineage>
        <taxon>Bacteria</taxon>
        <taxon>Pseudomonadati</taxon>
        <taxon>Lentisphaerota</taxon>
        <taxon>Oligosphaeria</taxon>
        <taxon>Oligosphaerales</taxon>
        <taxon>Oligosphaeraceae</taxon>
        <taxon>Oligosphaera</taxon>
    </lineage>
</organism>
<evidence type="ECO:0000256" key="2">
    <source>
        <dbReference type="ARBA" id="ARBA00004893"/>
    </source>
</evidence>
<dbReference type="RefSeq" id="WP_307260761.1">
    <property type="nucleotide sequence ID" value="NZ_JAUSVL010000001.1"/>
</dbReference>
<dbReference type="FunFam" id="3.90.1170.20:FF:000001">
    <property type="entry name" value="Nicotinate-nucleotide diphosphorylase (Carboxylating)"/>
    <property type="match status" value="1"/>
</dbReference>
<dbReference type="AlphaFoldDB" id="A0AAE3VFQ9"/>
<feature type="domain" description="Quinolinate phosphoribosyl transferase C-terminal" evidence="14">
    <location>
        <begin position="111"/>
        <end position="280"/>
    </location>
</feature>
<comment type="function">
    <text evidence="1">Involved in the catabolism of quinolinic acid (QA).</text>
</comment>
<evidence type="ECO:0000256" key="13">
    <source>
        <dbReference type="PIRSR" id="PIRSR006250-1"/>
    </source>
</evidence>
<evidence type="ECO:0000256" key="4">
    <source>
        <dbReference type="ARBA" id="ARBA00011218"/>
    </source>
</evidence>
<evidence type="ECO:0000259" key="14">
    <source>
        <dbReference type="Pfam" id="PF01729"/>
    </source>
</evidence>
<comment type="subunit">
    <text evidence="4">Hexamer formed by 3 homodimers.</text>
</comment>
<dbReference type="InterPro" id="IPR013785">
    <property type="entry name" value="Aldolase_TIM"/>
</dbReference>
<proteinExistence type="inferred from homology"/>
<dbReference type="EC" id="2.4.2.19" evidence="5"/>
<dbReference type="PANTHER" id="PTHR32179">
    <property type="entry name" value="NICOTINATE-NUCLEOTIDE PYROPHOSPHORYLASE [CARBOXYLATING]"/>
    <property type="match status" value="1"/>
</dbReference>
<dbReference type="InterPro" id="IPR037128">
    <property type="entry name" value="Quinolinate_PRibosylTase_N_sf"/>
</dbReference>
<comment type="similarity">
    <text evidence="3 12">Belongs to the NadC/ModD family.</text>
</comment>
<evidence type="ECO:0000256" key="3">
    <source>
        <dbReference type="ARBA" id="ARBA00009400"/>
    </source>
</evidence>
<feature type="binding site" evidence="13">
    <location>
        <position position="166"/>
    </location>
    <ligand>
        <name>substrate</name>
    </ligand>
</feature>
<feature type="domain" description="Quinolinate phosphoribosyl transferase N-terminal" evidence="15">
    <location>
        <begin position="24"/>
        <end position="109"/>
    </location>
</feature>
<feature type="binding site" evidence="13">
    <location>
        <begin position="244"/>
        <end position="246"/>
    </location>
    <ligand>
        <name>substrate</name>
    </ligand>
</feature>
<feature type="binding site" evidence="13">
    <location>
        <position position="221"/>
    </location>
    <ligand>
        <name>substrate</name>
    </ligand>
</feature>
<name>A0AAE3VFQ9_9BACT</name>
<gene>
    <name evidence="16" type="ORF">J3R75_001446</name>
</gene>
<evidence type="ECO:0000256" key="10">
    <source>
        <dbReference type="ARBA" id="ARBA00047445"/>
    </source>
</evidence>
<dbReference type="EMBL" id="JAUSVL010000001">
    <property type="protein sequence ID" value="MDQ0289339.1"/>
    <property type="molecule type" value="Genomic_DNA"/>
</dbReference>
<feature type="binding site" evidence="13">
    <location>
        <position position="156"/>
    </location>
    <ligand>
        <name>substrate</name>
    </ligand>
</feature>
<keyword evidence="6" id="KW-0662">Pyridine nucleotide biosynthesis</keyword>
<comment type="pathway">
    <text evidence="2">Cofactor biosynthesis; NAD(+) biosynthesis; nicotinate D-ribonucleotide from quinolinate: step 1/1.</text>
</comment>
<dbReference type="Proteomes" id="UP001238163">
    <property type="component" value="Unassembled WGS sequence"/>
</dbReference>
<dbReference type="Gene3D" id="3.20.20.70">
    <property type="entry name" value="Aldolase class I"/>
    <property type="match status" value="1"/>
</dbReference>
<evidence type="ECO:0000256" key="5">
    <source>
        <dbReference type="ARBA" id="ARBA00011944"/>
    </source>
</evidence>
<dbReference type="InterPro" id="IPR022412">
    <property type="entry name" value="Quinolinate_PRibosylTrfase_N"/>
</dbReference>
<keyword evidence="8 12" id="KW-0808">Transferase</keyword>
<evidence type="ECO:0000259" key="15">
    <source>
        <dbReference type="Pfam" id="PF02749"/>
    </source>
</evidence>
<feature type="binding site" evidence="13">
    <location>
        <begin position="265"/>
        <end position="267"/>
    </location>
    <ligand>
        <name>substrate</name>
    </ligand>
</feature>
<evidence type="ECO:0000256" key="6">
    <source>
        <dbReference type="ARBA" id="ARBA00022642"/>
    </source>
</evidence>